<evidence type="ECO:0000256" key="1">
    <source>
        <dbReference type="SAM" id="MobiDB-lite"/>
    </source>
</evidence>
<dbReference type="EMBL" id="BRXZ01001215">
    <property type="protein sequence ID" value="GMH65529.1"/>
    <property type="molecule type" value="Genomic_DNA"/>
</dbReference>
<proteinExistence type="predicted"/>
<feature type="compositionally biased region" description="Low complexity" evidence="1">
    <location>
        <begin position="167"/>
        <end position="177"/>
    </location>
</feature>
<feature type="compositionally biased region" description="Pro residues" evidence="1">
    <location>
        <begin position="155"/>
        <end position="166"/>
    </location>
</feature>
<dbReference type="AlphaFoldDB" id="A0A9W7ABW6"/>
<evidence type="ECO:0000313" key="3">
    <source>
        <dbReference type="Proteomes" id="UP001165082"/>
    </source>
</evidence>
<dbReference type="Proteomes" id="UP001165082">
    <property type="component" value="Unassembled WGS sequence"/>
</dbReference>
<accession>A0A9W7ABW6</accession>
<reference evidence="2" key="1">
    <citation type="submission" date="2022-07" db="EMBL/GenBank/DDBJ databases">
        <title>Genome analysis of Parmales, a sister group of diatoms, reveals the evolutionary specialization of diatoms from phago-mixotrophs to photoautotrophs.</title>
        <authorList>
            <person name="Ban H."/>
            <person name="Sato S."/>
            <person name="Yoshikawa S."/>
            <person name="Kazumasa Y."/>
            <person name="Nakamura Y."/>
            <person name="Ichinomiya M."/>
            <person name="Saitoh K."/>
            <person name="Sato N."/>
            <person name="Blanc-Mathieu R."/>
            <person name="Endo H."/>
            <person name="Kuwata A."/>
            <person name="Ogata H."/>
        </authorList>
    </citation>
    <scope>NUCLEOTIDE SEQUENCE</scope>
</reference>
<sequence length="347" mass="37100">MLTSHTGQIPSTLELTALVNARTTQNDNAVLACGVKGYSRAVALSNKNLHREAINECLPLLSNPHTSSSAPLHTLLARCYKSLGNLRKSNQHDERAVELDEWMWESRKRKEENRRRGGKENKGAREQGKRQEDKLSPCGLKLFHGLPRSTTSPSPCLPSPSHPTSPPLTSSSMMSQLPPTPGLTPIQPQGLTFASTANSNFSERSNIDNTRGRLSFGGMGDTGGTFGSVGMQQDRTPKGFGAVSNKVPTTAESGKDGLGYKLPNNNSSVGGGGGGGGSGRQILSSSSYRSLPPYEHSNYALDATASDGSRALGKLVRIMEGAWGAMGNYEAGRALEITEELPENHRE</sequence>
<comment type="caution">
    <text evidence="2">The sequence shown here is derived from an EMBL/GenBank/DDBJ whole genome shotgun (WGS) entry which is preliminary data.</text>
</comment>
<feature type="region of interest" description="Disordered" evidence="1">
    <location>
        <begin position="237"/>
        <end position="289"/>
    </location>
</feature>
<feature type="region of interest" description="Disordered" evidence="1">
    <location>
        <begin position="107"/>
        <end position="190"/>
    </location>
</feature>
<feature type="compositionally biased region" description="Gly residues" evidence="1">
    <location>
        <begin position="269"/>
        <end position="279"/>
    </location>
</feature>
<keyword evidence="3" id="KW-1185">Reference proteome</keyword>
<gene>
    <name evidence="2" type="ORF">TrRE_jg13546</name>
</gene>
<evidence type="ECO:0000313" key="2">
    <source>
        <dbReference type="EMBL" id="GMH65529.1"/>
    </source>
</evidence>
<organism evidence="2 3">
    <name type="scientific">Triparma retinervis</name>
    <dbReference type="NCBI Taxonomy" id="2557542"/>
    <lineage>
        <taxon>Eukaryota</taxon>
        <taxon>Sar</taxon>
        <taxon>Stramenopiles</taxon>
        <taxon>Ochrophyta</taxon>
        <taxon>Bolidophyceae</taxon>
        <taxon>Parmales</taxon>
        <taxon>Triparmaceae</taxon>
        <taxon>Triparma</taxon>
    </lineage>
</organism>
<protein>
    <submittedName>
        <fullName evidence="2">Uncharacterized protein</fullName>
    </submittedName>
</protein>
<feature type="non-terminal residue" evidence="2">
    <location>
        <position position="1"/>
    </location>
</feature>
<feature type="compositionally biased region" description="Basic and acidic residues" evidence="1">
    <location>
        <begin position="107"/>
        <end position="135"/>
    </location>
</feature>
<name>A0A9W7ABW6_9STRA</name>